<comment type="caution">
    <text evidence="2">The sequence shown here is derived from an EMBL/GenBank/DDBJ whole genome shotgun (WGS) entry which is preliminary data.</text>
</comment>
<dbReference type="RefSeq" id="WP_034528587.1">
    <property type="nucleotide sequence ID" value="NZ_JGZP01000013.1"/>
</dbReference>
<dbReference type="EMBL" id="JGZP01000013">
    <property type="protein sequence ID" value="KFI97167.1"/>
    <property type="molecule type" value="Genomic_DNA"/>
</dbReference>
<protein>
    <submittedName>
        <fullName evidence="2">Putative surface-anchored protein</fullName>
    </submittedName>
</protein>
<reference evidence="2 3" key="1">
    <citation type="submission" date="2014-03" db="EMBL/GenBank/DDBJ databases">
        <title>Genomics of Bifidobacteria.</title>
        <authorList>
            <person name="Ventura M."/>
            <person name="Milani C."/>
            <person name="Lugli G.A."/>
        </authorList>
    </citation>
    <scope>NUCLEOTIDE SEQUENCE [LARGE SCALE GENOMIC DNA]</scope>
    <source>
        <strain evidence="2 3">DSM 23968</strain>
    </source>
</reference>
<dbReference type="OrthoDB" id="3233349at2"/>
<dbReference type="Proteomes" id="UP000029004">
    <property type="component" value="Unassembled WGS sequence"/>
</dbReference>
<feature type="transmembrane region" description="Helical" evidence="1">
    <location>
        <begin position="230"/>
        <end position="250"/>
    </location>
</feature>
<evidence type="ECO:0000313" key="2">
    <source>
        <dbReference type="EMBL" id="KFI97167.1"/>
    </source>
</evidence>
<proteinExistence type="predicted"/>
<dbReference type="eggNOG" id="ENOG5033MU8">
    <property type="taxonomic scope" value="Bacteria"/>
</dbReference>
<dbReference type="STRING" id="762211.BSTEL_1719"/>
<dbReference type="AlphaFoldDB" id="A0A087DNR7"/>
<gene>
    <name evidence="2" type="ORF">BSTEL_1719</name>
</gene>
<evidence type="ECO:0000256" key="1">
    <source>
        <dbReference type="SAM" id="Phobius"/>
    </source>
</evidence>
<keyword evidence="1" id="KW-0472">Membrane</keyword>
<name>A0A087DNR7_9BIFI</name>
<accession>A0A087DNR7</accession>
<evidence type="ECO:0000313" key="3">
    <source>
        <dbReference type="Proteomes" id="UP000029004"/>
    </source>
</evidence>
<dbReference type="GO" id="GO:0005975">
    <property type="term" value="P:carbohydrate metabolic process"/>
    <property type="evidence" value="ECO:0007669"/>
    <property type="project" value="UniProtKB-ARBA"/>
</dbReference>
<keyword evidence="1" id="KW-0812">Transmembrane</keyword>
<organism evidence="2 3">
    <name type="scientific">Bifidobacterium stellenboschense</name>
    <dbReference type="NCBI Taxonomy" id="762211"/>
    <lineage>
        <taxon>Bacteria</taxon>
        <taxon>Bacillati</taxon>
        <taxon>Actinomycetota</taxon>
        <taxon>Actinomycetes</taxon>
        <taxon>Bifidobacteriales</taxon>
        <taxon>Bifidobacteriaceae</taxon>
        <taxon>Bifidobacterium</taxon>
    </lineage>
</organism>
<keyword evidence="1" id="KW-1133">Transmembrane helix</keyword>
<keyword evidence="3" id="KW-1185">Reference proteome</keyword>
<dbReference type="Gene3D" id="2.60.40.10">
    <property type="entry name" value="Immunoglobulins"/>
    <property type="match status" value="1"/>
</dbReference>
<sequence length="259" mass="26453">MADMHNHAQRGAIGMPRTLAASRLAACLAAIIMLVGVIALAATPASAHAAQSGVTGSLTVDAQWDRGRDDATPLAGDTYSIVRVASADLDDNGTIAAFHTLDAFSHFDADWGKLTSSQLNAAAKRMDAHAAEHHLYAATGVTDANGRATFARLAAGIYLVARTHVADANARYACDPFLVSVPDGNDLTGGAPALNVTVEPKFADNGTVTPPGDHDQPGGPGSTALTGANVAAIGLLTVAVGVTGLVVATIRRRARTIDE</sequence>
<dbReference type="InterPro" id="IPR013783">
    <property type="entry name" value="Ig-like_fold"/>
</dbReference>